<feature type="compositionally biased region" description="Pro residues" evidence="1">
    <location>
        <begin position="595"/>
        <end position="605"/>
    </location>
</feature>
<feature type="compositionally biased region" description="Low complexity" evidence="1">
    <location>
        <begin position="543"/>
        <end position="552"/>
    </location>
</feature>
<feature type="compositionally biased region" description="Low complexity" evidence="1">
    <location>
        <begin position="560"/>
        <end position="572"/>
    </location>
</feature>
<feature type="compositionally biased region" description="Basic and acidic residues" evidence="1">
    <location>
        <begin position="414"/>
        <end position="424"/>
    </location>
</feature>
<feature type="region of interest" description="Disordered" evidence="1">
    <location>
        <begin position="846"/>
        <end position="932"/>
    </location>
</feature>
<dbReference type="AlphaFoldDB" id="W7TFN9"/>
<feature type="compositionally biased region" description="Polar residues" evidence="1">
    <location>
        <begin position="620"/>
        <end position="636"/>
    </location>
</feature>
<feature type="region of interest" description="Disordered" evidence="1">
    <location>
        <begin position="1"/>
        <end position="25"/>
    </location>
</feature>
<feature type="compositionally biased region" description="Low complexity" evidence="1">
    <location>
        <begin position="7"/>
        <end position="25"/>
    </location>
</feature>
<feature type="compositionally biased region" description="Low complexity" evidence="1">
    <location>
        <begin position="849"/>
        <end position="867"/>
    </location>
</feature>
<evidence type="ECO:0000256" key="1">
    <source>
        <dbReference type="SAM" id="MobiDB-lite"/>
    </source>
</evidence>
<feature type="compositionally biased region" description="Polar residues" evidence="1">
    <location>
        <begin position="675"/>
        <end position="690"/>
    </location>
</feature>
<accession>W7TFN9</accession>
<feature type="compositionally biased region" description="Polar residues" evidence="1">
    <location>
        <begin position="488"/>
        <end position="499"/>
    </location>
</feature>
<keyword evidence="3" id="KW-1185">Reference proteome</keyword>
<evidence type="ECO:0000313" key="2">
    <source>
        <dbReference type="EMBL" id="EWM24922.1"/>
    </source>
</evidence>
<organism evidence="2 3">
    <name type="scientific">Nannochloropsis gaditana</name>
    <dbReference type="NCBI Taxonomy" id="72520"/>
    <lineage>
        <taxon>Eukaryota</taxon>
        <taxon>Sar</taxon>
        <taxon>Stramenopiles</taxon>
        <taxon>Ochrophyta</taxon>
        <taxon>Eustigmatophyceae</taxon>
        <taxon>Eustigmatales</taxon>
        <taxon>Monodopsidaceae</taxon>
        <taxon>Nannochloropsis</taxon>
    </lineage>
</organism>
<sequence length="1073" mass="113678">MDHASFRPALGGAPRRRASMAPSASSLTLLSSASGNFTPVPTTTAIKSILKPSQVQPRRDSLAVPSRLTVHQNVHVTAGAQAPKAEPRLPFHRSSRKQHRRPEPQPSSTDQENLTSAPLSKHAASMGVHAAKPHLSTGNVAVPTHASLKTPSHKKATAKLGGTAGKVSCATPQRLQQDASTMWTRLRQALARAEGESERLTKMAIQEPSKQGGSQRGNARPSAEVLDMCRRLVAATDDAVKTLHLLFPGASFEDRREGREGNEGGEAEKALPQSDATDVGAGRHPSIVEEEEGEEEAMEDGSLEESLEEGEIRESPGHSGGASKGNLAAASETESGAGTSTAEGLTEQDDATERSALQRLVEEVGEQLKQEEEKEERGTGAIVSPDRGGRAGDGIEDETVRKEEAGEAAGEDDGMGKEKVRMVVEEGEASEPGARRPGGRDLESPPSMADLGLSQFTRRFIETAKEGTWGEGKGRESARKESSREADASSQELSPSSPTLPLERGAAAAATGPKTPVIVMPTAQGVREFPSPVFRTGVKLRHPTGSTPGTRPRPNHLGASSHSSSTSSSCRSPNLFEPQSLNKQGLRRSLHAPASLPPSARPSHPPSTRHDDDTELQHHSFVSSSTATPAMQSPSLLQRHASLAGRQCLGQPLSLSSQASGPPRGPSVRPSTSSWAARSNDPTPELTSPAKTPFRVLPSGLDQGAGEDEERDGTPSTARCIRLLQFPPLSAGSKDKVEGTGSGGMKRGKRLSRTPAGAAAVEAGTRDREDREGMMMGEDESFSYNYPDLTRQSASFVFSPNRMVGLGLEAEGGGAGAEGETGPRYYLRSAEKKARELAVVRAEEEEAARQAASVRALAAARRSPRLASLDKHGARVSDSAGQSANEGEGKQEIMTRAPSAKPFASSPAVPAASPMPASSTTHTRKSPRIARSTLEREVTAAYQATAKVGSGKRQSLFAADVEAEVEAGPDKAGPQPCRPIPEVPEEEFARAPSFIQIQVTREMLNDAIKVFNSHMKGKQHGGKSGVQALPLDQVTEIIAQGDLSKTILLSLAHLKRVGMSMTTQGQRAYKIWM</sequence>
<dbReference type="OrthoDB" id="206114at2759"/>
<feature type="compositionally biased region" description="Polar residues" evidence="1">
    <location>
        <begin position="106"/>
        <end position="118"/>
    </location>
</feature>
<proteinExistence type="predicted"/>
<protein>
    <submittedName>
        <fullName evidence="2">Uncharacterized protein</fullName>
    </submittedName>
</protein>
<feature type="compositionally biased region" description="Low complexity" evidence="1">
    <location>
        <begin position="660"/>
        <end position="674"/>
    </location>
</feature>
<feature type="compositionally biased region" description="Polar residues" evidence="1">
    <location>
        <begin position="332"/>
        <end position="343"/>
    </location>
</feature>
<feature type="compositionally biased region" description="Basic and acidic residues" evidence="1">
    <location>
        <begin position="472"/>
        <end position="487"/>
    </location>
</feature>
<feature type="region of interest" description="Disordered" evidence="1">
    <location>
        <begin position="254"/>
        <end position="773"/>
    </location>
</feature>
<evidence type="ECO:0000313" key="3">
    <source>
        <dbReference type="Proteomes" id="UP000019335"/>
    </source>
</evidence>
<feature type="compositionally biased region" description="Basic residues" evidence="1">
    <location>
        <begin position="90"/>
        <end position="100"/>
    </location>
</feature>
<feature type="region of interest" description="Disordered" evidence="1">
    <location>
        <begin position="78"/>
        <end position="129"/>
    </location>
</feature>
<comment type="caution">
    <text evidence="2">The sequence shown here is derived from an EMBL/GenBank/DDBJ whole genome shotgun (WGS) entry which is preliminary data.</text>
</comment>
<feature type="compositionally biased region" description="Basic and acidic residues" evidence="1">
    <location>
        <begin position="254"/>
        <end position="269"/>
    </location>
</feature>
<reference evidence="2 3" key="1">
    <citation type="journal article" date="2014" name="Mol. Plant">
        <title>Chromosome Scale Genome Assembly and Transcriptome Profiling of Nannochloropsis gaditana in Nitrogen Depletion.</title>
        <authorList>
            <person name="Corteggiani Carpinelli E."/>
            <person name="Telatin A."/>
            <person name="Vitulo N."/>
            <person name="Forcato C."/>
            <person name="D'Angelo M."/>
            <person name="Schiavon R."/>
            <person name="Vezzi A."/>
            <person name="Giacometti G.M."/>
            <person name="Morosinotto T."/>
            <person name="Valle G."/>
        </authorList>
    </citation>
    <scope>NUCLEOTIDE SEQUENCE [LARGE SCALE GENOMIC DNA]</scope>
    <source>
        <strain evidence="2 3">B-31</strain>
    </source>
</reference>
<dbReference type="Proteomes" id="UP000019335">
    <property type="component" value="Chromosome 12"/>
</dbReference>
<feature type="compositionally biased region" description="Basic and acidic residues" evidence="1">
    <location>
        <begin position="360"/>
        <end position="378"/>
    </location>
</feature>
<name>W7TFN9_9STRA</name>
<dbReference type="EMBL" id="AZIL01001069">
    <property type="protein sequence ID" value="EWM24922.1"/>
    <property type="molecule type" value="Genomic_DNA"/>
</dbReference>
<gene>
    <name evidence="2" type="ORF">Naga_100092g8</name>
</gene>
<feature type="compositionally biased region" description="Low complexity" evidence="1">
    <location>
        <begin position="897"/>
        <end position="919"/>
    </location>
</feature>
<feature type="compositionally biased region" description="Acidic residues" evidence="1">
    <location>
        <begin position="288"/>
        <end position="309"/>
    </location>
</feature>
<feature type="compositionally biased region" description="Basic and acidic residues" evidence="1">
    <location>
        <begin position="608"/>
        <end position="618"/>
    </location>
</feature>
<feature type="compositionally biased region" description="Basic and acidic residues" evidence="1">
    <location>
        <begin position="764"/>
        <end position="773"/>
    </location>
</feature>